<comment type="caution">
    <text evidence="3">The sequence shown here is derived from an EMBL/GenBank/DDBJ whole genome shotgun (WGS) entry which is preliminary data.</text>
</comment>
<feature type="region of interest" description="Disordered" evidence="1">
    <location>
        <begin position="188"/>
        <end position="207"/>
    </location>
</feature>
<dbReference type="PANTHER" id="PTHR43123:SF4">
    <property type="entry name" value="POLYSACCHARIDE DEACETYLASE"/>
    <property type="match status" value="1"/>
</dbReference>
<evidence type="ECO:0000313" key="3">
    <source>
        <dbReference type="EMBL" id="MBU8864715.1"/>
    </source>
</evidence>
<gene>
    <name evidence="3" type="ORF">KSW38_00180</name>
</gene>
<proteinExistence type="predicted"/>
<dbReference type="Pfam" id="PF01522">
    <property type="entry name" value="Polysacc_deac_1"/>
    <property type="match status" value="1"/>
</dbReference>
<dbReference type="Proteomes" id="UP000824166">
    <property type="component" value="Unassembled WGS sequence"/>
</dbReference>
<evidence type="ECO:0000313" key="4">
    <source>
        <dbReference type="Proteomes" id="UP000824166"/>
    </source>
</evidence>
<sequence>MVARAGTERDFIGYGETPPDFRWPGGARVAVSLVINVEEGAERSIARGDGANDLGAHWIPASASAARNLTLESAFEYGSRAGIWRLLRLLRKHDVRATAFCCAAALQLNPPVAAALVRDGHEIADHGHQWDTHTDLDDDAEARLIRTSRDAIEASTGHSPTSWYSRDGLKPGTRTVLAGNGFSYESNSFNDDLPHRGSGSSNPDLPVLPYAGDTNDSGLFKQFPTAAAFGNHLIAALELLADDPRGGPSVMSVGLHPRLIGRPAYIGALDHFIAHARKNGAWIATREEIVNAWIQITTPEQPTAAGSA</sequence>
<dbReference type="InterPro" id="IPR002509">
    <property type="entry name" value="NODB_dom"/>
</dbReference>
<dbReference type="PANTHER" id="PTHR43123">
    <property type="entry name" value="POLYSACCHARIDE DEACETYLASE-RELATED"/>
    <property type="match status" value="1"/>
</dbReference>
<evidence type="ECO:0000259" key="2">
    <source>
        <dbReference type="PROSITE" id="PS51677"/>
    </source>
</evidence>
<dbReference type="PROSITE" id="PS51677">
    <property type="entry name" value="NODB"/>
    <property type="match status" value="1"/>
</dbReference>
<name>A0ABS6I008_9MICC</name>
<feature type="domain" description="NodB homology" evidence="2">
    <location>
        <begin position="69"/>
        <end position="284"/>
    </location>
</feature>
<evidence type="ECO:0000256" key="1">
    <source>
        <dbReference type="SAM" id="MobiDB-lite"/>
    </source>
</evidence>
<keyword evidence="4" id="KW-1185">Reference proteome</keyword>
<organism evidence="3 4">
    <name type="scientific">Paenarthrobacter aromaticivorans</name>
    <dbReference type="NCBI Taxonomy" id="2849150"/>
    <lineage>
        <taxon>Bacteria</taxon>
        <taxon>Bacillati</taxon>
        <taxon>Actinomycetota</taxon>
        <taxon>Actinomycetes</taxon>
        <taxon>Micrococcales</taxon>
        <taxon>Micrococcaceae</taxon>
        <taxon>Paenarthrobacter</taxon>
    </lineage>
</organism>
<dbReference type="EMBL" id="JAHOPC010000001">
    <property type="protein sequence ID" value="MBU8864715.1"/>
    <property type="molecule type" value="Genomic_DNA"/>
</dbReference>
<accession>A0ABS6I008</accession>
<reference evidence="3 4" key="1">
    <citation type="submission" date="2021-06" db="EMBL/GenBank/DDBJ databases">
        <authorList>
            <person name="Jeong J.W."/>
        </authorList>
    </citation>
    <scope>NUCLEOTIDE SEQUENCE [LARGE SCALE GENOMIC DNA]</scope>
    <source>
        <strain evidence="3 4">MMS21-TAE1-1</strain>
    </source>
</reference>
<dbReference type="RefSeq" id="WP_216921275.1">
    <property type="nucleotide sequence ID" value="NZ_JAHOPC010000001.1"/>
</dbReference>
<protein>
    <submittedName>
        <fullName evidence="3">Polysaccharide deacetylase family protein</fullName>
    </submittedName>
</protein>